<dbReference type="InterPro" id="IPR024607">
    <property type="entry name" value="Sulfatase_CS"/>
</dbReference>
<keyword evidence="4" id="KW-0378">Hydrolase</keyword>
<evidence type="ECO:0000256" key="3">
    <source>
        <dbReference type="ARBA" id="ARBA00022723"/>
    </source>
</evidence>
<evidence type="ECO:0000313" key="9">
    <source>
        <dbReference type="Proteomes" id="UP001159405"/>
    </source>
</evidence>
<accession>A0ABN8N9B8</accession>
<dbReference type="Proteomes" id="UP001159405">
    <property type="component" value="Unassembled WGS sequence"/>
</dbReference>
<evidence type="ECO:0000256" key="4">
    <source>
        <dbReference type="ARBA" id="ARBA00022801"/>
    </source>
</evidence>
<dbReference type="PANTHER" id="PTHR10342:SF273">
    <property type="entry name" value="RE14504P"/>
    <property type="match status" value="1"/>
</dbReference>
<dbReference type="CDD" id="cd16029">
    <property type="entry name" value="4-S"/>
    <property type="match status" value="1"/>
</dbReference>
<sequence length="503" mass="56147">LVCLLCDAERTTAAPRPHIIMIVADDLGWDDVSFHGSSQIPTPSIDELANNGVILNSYYVSPICTPTRASIMTGKHPTKLGIQHGTIYGTQPYGLPLGETTTPQYLKSLGYSTHGVGKWHLGFFKEAYTPTQRGFDSFYGFMTGKTDYWSHQSYEDFWGLDLTSNMEPVREKSGHYNTELFTEVAQNIIAGHKLSTPLFLYIAHQAVHSGNLQDPLQAPKRLVDKFSYFKSKDRGIYAAMVASLDESVGNITKALKEAGMFSNSVIVFTTDNGGAPAGFDWSESCNYPFKGGKDNLWEGGVRGVGFVYSSLITNKPRVSYDLIDVTDWLPTFYHLAGGDVQTLIGNNIDGMNVWDTIAHGTPSPRSEILHNVDPIRKFAAIRVNQYKLVVKQDAVFKTTWHPRYEVTGELPRQPSTLPGAIIDCGINKKTDCNSDVSPCLFDISKDPCEYHNIAENNLQTVRKLLKRIVEYQDKSKPVWYPARDPRADPALHGGVWRPWMDHK</sequence>
<feature type="non-terminal residue" evidence="8">
    <location>
        <position position="1"/>
    </location>
</feature>
<dbReference type="PROSITE" id="PS00149">
    <property type="entry name" value="SULFATASE_2"/>
    <property type="match status" value="1"/>
</dbReference>
<comment type="similarity">
    <text evidence="2">Belongs to the sulfatase family.</text>
</comment>
<dbReference type="EMBL" id="CALNXK010000014">
    <property type="protein sequence ID" value="CAH3046032.1"/>
    <property type="molecule type" value="Genomic_DNA"/>
</dbReference>
<keyword evidence="5" id="KW-0106">Calcium</keyword>
<dbReference type="Pfam" id="PF00884">
    <property type="entry name" value="Sulfatase"/>
    <property type="match status" value="1"/>
</dbReference>
<dbReference type="InterPro" id="IPR000917">
    <property type="entry name" value="Sulfatase_N"/>
</dbReference>
<keyword evidence="9" id="KW-1185">Reference proteome</keyword>
<feature type="non-terminal residue" evidence="8">
    <location>
        <position position="503"/>
    </location>
</feature>
<dbReference type="SUPFAM" id="SSF53649">
    <property type="entry name" value="Alkaline phosphatase-like"/>
    <property type="match status" value="1"/>
</dbReference>
<dbReference type="PROSITE" id="PS00523">
    <property type="entry name" value="SULFATASE_1"/>
    <property type="match status" value="1"/>
</dbReference>
<gene>
    <name evidence="8" type="ORF">PLOB_00008317</name>
</gene>
<protein>
    <recommendedName>
        <fullName evidence="7">Sulfatase N-terminal domain-containing protein</fullName>
    </recommendedName>
</protein>
<keyword evidence="6" id="KW-0325">Glycoprotein</keyword>
<keyword evidence="3" id="KW-0479">Metal-binding</keyword>
<evidence type="ECO:0000313" key="8">
    <source>
        <dbReference type="EMBL" id="CAH3046032.1"/>
    </source>
</evidence>
<evidence type="ECO:0000259" key="7">
    <source>
        <dbReference type="Pfam" id="PF00884"/>
    </source>
</evidence>
<evidence type="ECO:0000256" key="5">
    <source>
        <dbReference type="ARBA" id="ARBA00022837"/>
    </source>
</evidence>
<dbReference type="Gene3D" id="3.40.720.10">
    <property type="entry name" value="Alkaline Phosphatase, subunit A"/>
    <property type="match status" value="1"/>
</dbReference>
<feature type="domain" description="Sulfatase N-terminal" evidence="7">
    <location>
        <begin position="17"/>
        <end position="337"/>
    </location>
</feature>
<reference evidence="8 9" key="1">
    <citation type="submission" date="2022-05" db="EMBL/GenBank/DDBJ databases">
        <authorList>
            <consortium name="Genoscope - CEA"/>
            <person name="William W."/>
        </authorList>
    </citation>
    <scope>NUCLEOTIDE SEQUENCE [LARGE SCALE GENOMIC DNA]</scope>
</reference>
<comment type="cofactor">
    <cofactor evidence="1">
        <name>Ca(2+)</name>
        <dbReference type="ChEBI" id="CHEBI:29108"/>
    </cofactor>
</comment>
<dbReference type="InterPro" id="IPR017850">
    <property type="entry name" value="Alkaline_phosphatase_core_sf"/>
</dbReference>
<organism evidence="8 9">
    <name type="scientific">Porites lobata</name>
    <dbReference type="NCBI Taxonomy" id="104759"/>
    <lineage>
        <taxon>Eukaryota</taxon>
        <taxon>Metazoa</taxon>
        <taxon>Cnidaria</taxon>
        <taxon>Anthozoa</taxon>
        <taxon>Hexacorallia</taxon>
        <taxon>Scleractinia</taxon>
        <taxon>Fungiina</taxon>
        <taxon>Poritidae</taxon>
        <taxon>Porites</taxon>
    </lineage>
</organism>
<evidence type="ECO:0000256" key="1">
    <source>
        <dbReference type="ARBA" id="ARBA00001913"/>
    </source>
</evidence>
<dbReference type="PANTHER" id="PTHR10342">
    <property type="entry name" value="ARYLSULFATASE"/>
    <property type="match status" value="1"/>
</dbReference>
<dbReference type="InterPro" id="IPR047115">
    <property type="entry name" value="ARSB"/>
</dbReference>
<evidence type="ECO:0000256" key="6">
    <source>
        <dbReference type="ARBA" id="ARBA00023180"/>
    </source>
</evidence>
<name>A0ABN8N9B8_9CNID</name>
<dbReference type="Gene3D" id="3.30.1120.10">
    <property type="match status" value="1"/>
</dbReference>
<proteinExistence type="inferred from homology"/>
<comment type="caution">
    <text evidence="8">The sequence shown here is derived from an EMBL/GenBank/DDBJ whole genome shotgun (WGS) entry which is preliminary data.</text>
</comment>
<evidence type="ECO:0000256" key="2">
    <source>
        <dbReference type="ARBA" id="ARBA00008779"/>
    </source>
</evidence>